<dbReference type="Pfam" id="PF04542">
    <property type="entry name" value="Sigma70_r2"/>
    <property type="match status" value="1"/>
</dbReference>
<dbReference type="RefSeq" id="WP_307470985.1">
    <property type="nucleotide sequence ID" value="NZ_JAUSUB010000001.1"/>
</dbReference>
<reference evidence="7 8" key="1">
    <citation type="submission" date="2023-07" db="EMBL/GenBank/DDBJ databases">
        <title>Genomic Encyclopedia of Type Strains, Phase IV (KMG-IV): sequencing the most valuable type-strain genomes for metagenomic binning, comparative biology and taxonomic classification.</title>
        <authorList>
            <person name="Goeker M."/>
        </authorList>
    </citation>
    <scope>NUCLEOTIDE SEQUENCE [LARGE SCALE GENOMIC DNA]</scope>
    <source>
        <strain evidence="7 8">DSM 23494</strain>
    </source>
</reference>
<dbReference type="SUPFAM" id="SSF88659">
    <property type="entry name" value="Sigma3 and sigma4 domains of RNA polymerase sigma factors"/>
    <property type="match status" value="1"/>
</dbReference>
<evidence type="ECO:0000256" key="1">
    <source>
        <dbReference type="ARBA" id="ARBA00010641"/>
    </source>
</evidence>
<evidence type="ECO:0000256" key="3">
    <source>
        <dbReference type="ARBA" id="ARBA00023082"/>
    </source>
</evidence>
<sequence length="177" mass="20958">MDANIEKHHKIMALYDLHSDSILKYVGMLIQDFHKAEDITQDTFFKAYQSFDQFQGQASLKTWLFSIARNSSLDYLRKQQRSKLLFTILSHSYKERTRSTEQVVQINEDIEQLYSALDKLKFTYREVIILRKIKEFSTKETAEILGWSESKVKSTLSRGINHLEKLLLKEEHYEELS</sequence>
<gene>
    <name evidence="7" type="ORF">J2S17_000191</name>
</gene>
<dbReference type="InterPro" id="IPR013324">
    <property type="entry name" value="RNA_pol_sigma_r3/r4-like"/>
</dbReference>
<evidence type="ECO:0000259" key="6">
    <source>
        <dbReference type="Pfam" id="PF08281"/>
    </source>
</evidence>
<evidence type="ECO:0000256" key="2">
    <source>
        <dbReference type="ARBA" id="ARBA00023015"/>
    </source>
</evidence>
<protein>
    <submittedName>
        <fullName evidence="7">RNA polymerase sigma-70 factor (ECF subfamily)</fullName>
    </submittedName>
</protein>
<evidence type="ECO:0000313" key="7">
    <source>
        <dbReference type="EMBL" id="MDQ0268322.1"/>
    </source>
</evidence>
<dbReference type="InterPro" id="IPR039425">
    <property type="entry name" value="RNA_pol_sigma-70-like"/>
</dbReference>
<dbReference type="PANTHER" id="PTHR43133:SF60">
    <property type="entry name" value="RNA POLYMERASE SIGMA FACTOR SIGV"/>
    <property type="match status" value="1"/>
</dbReference>
<dbReference type="InterPro" id="IPR013325">
    <property type="entry name" value="RNA_pol_sigma_r2"/>
</dbReference>
<dbReference type="Proteomes" id="UP001238088">
    <property type="component" value="Unassembled WGS sequence"/>
</dbReference>
<dbReference type="InterPro" id="IPR014284">
    <property type="entry name" value="RNA_pol_sigma-70_dom"/>
</dbReference>
<feature type="domain" description="RNA polymerase sigma-70 region 2" evidence="5">
    <location>
        <begin position="14"/>
        <end position="81"/>
    </location>
</feature>
<dbReference type="Gene3D" id="1.10.1740.10">
    <property type="match status" value="1"/>
</dbReference>
<dbReference type="EMBL" id="JAUSUB010000001">
    <property type="protein sequence ID" value="MDQ0268322.1"/>
    <property type="molecule type" value="Genomic_DNA"/>
</dbReference>
<dbReference type="NCBIfam" id="TIGR02937">
    <property type="entry name" value="sigma70-ECF"/>
    <property type="match status" value="1"/>
</dbReference>
<dbReference type="InterPro" id="IPR013249">
    <property type="entry name" value="RNA_pol_sigma70_r4_t2"/>
</dbReference>
<keyword evidence="8" id="KW-1185">Reference proteome</keyword>
<keyword evidence="4" id="KW-0804">Transcription</keyword>
<name>A0ABU0AAP8_9BACI</name>
<evidence type="ECO:0000313" key="8">
    <source>
        <dbReference type="Proteomes" id="UP001238088"/>
    </source>
</evidence>
<accession>A0ABU0AAP8</accession>
<feature type="domain" description="RNA polymerase sigma factor 70 region 4 type 2" evidence="6">
    <location>
        <begin position="111"/>
        <end position="163"/>
    </location>
</feature>
<dbReference type="CDD" id="cd06171">
    <property type="entry name" value="Sigma70_r4"/>
    <property type="match status" value="1"/>
</dbReference>
<dbReference type="Gene3D" id="1.10.10.10">
    <property type="entry name" value="Winged helix-like DNA-binding domain superfamily/Winged helix DNA-binding domain"/>
    <property type="match status" value="1"/>
</dbReference>
<organism evidence="7 8">
    <name type="scientific">Cytobacillus purgationiresistens</name>
    <dbReference type="NCBI Taxonomy" id="863449"/>
    <lineage>
        <taxon>Bacteria</taxon>
        <taxon>Bacillati</taxon>
        <taxon>Bacillota</taxon>
        <taxon>Bacilli</taxon>
        <taxon>Bacillales</taxon>
        <taxon>Bacillaceae</taxon>
        <taxon>Cytobacillus</taxon>
    </lineage>
</organism>
<keyword evidence="2" id="KW-0805">Transcription regulation</keyword>
<dbReference type="PANTHER" id="PTHR43133">
    <property type="entry name" value="RNA POLYMERASE ECF-TYPE SIGMA FACTO"/>
    <property type="match status" value="1"/>
</dbReference>
<comment type="caution">
    <text evidence="7">The sequence shown here is derived from an EMBL/GenBank/DDBJ whole genome shotgun (WGS) entry which is preliminary data.</text>
</comment>
<dbReference type="Pfam" id="PF08281">
    <property type="entry name" value="Sigma70_r4_2"/>
    <property type="match status" value="1"/>
</dbReference>
<keyword evidence="3" id="KW-0731">Sigma factor</keyword>
<proteinExistence type="inferred from homology"/>
<dbReference type="SUPFAM" id="SSF88946">
    <property type="entry name" value="Sigma2 domain of RNA polymerase sigma factors"/>
    <property type="match status" value="1"/>
</dbReference>
<evidence type="ECO:0000256" key="4">
    <source>
        <dbReference type="ARBA" id="ARBA00023163"/>
    </source>
</evidence>
<dbReference type="InterPro" id="IPR007627">
    <property type="entry name" value="RNA_pol_sigma70_r2"/>
</dbReference>
<evidence type="ECO:0000259" key="5">
    <source>
        <dbReference type="Pfam" id="PF04542"/>
    </source>
</evidence>
<dbReference type="InterPro" id="IPR036388">
    <property type="entry name" value="WH-like_DNA-bd_sf"/>
</dbReference>
<comment type="similarity">
    <text evidence="1">Belongs to the sigma-70 factor family. ECF subfamily.</text>
</comment>